<dbReference type="OrthoDB" id="2365600at2759"/>
<dbReference type="EMBL" id="SKBQ01000007">
    <property type="protein sequence ID" value="TPX08279.1"/>
    <property type="molecule type" value="Genomic_DNA"/>
</dbReference>
<dbReference type="SUPFAM" id="SSF55486">
    <property type="entry name" value="Metalloproteases ('zincins'), catalytic domain"/>
    <property type="match status" value="1"/>
</dbReference>
<comment type="caution">
    <text evidence="7">The sequence shown here is derived from an EMBL/GenBank/DDBJ whole genome shotgun (WGS) entry which is preliminary data.</text>
</comment>
<dbReference type="Pfam" id="PF07998">
    <property type="entry name" value="Peptidase_M54"/>
    <property type="match status" value="1"/>
</dbReference>
<dbReference type="Proteomes" id="UP000319257">
    <property type="component" value="Unassembled WGS sequence"/>
</dbReference>
<evidence type="ECO:0000313" key="9">
    <source>
        <dbReference type="Proteomes" id="UP000319257"/>
    </source>
</evidence>
<reference evidence="7 9" key="1">
    <citation type="submission" date="2019-06" db="EMBL/GenBank/DDBJ databases">
        <title>Draft genome sequence of the filamentous fungus Phialemoniopsis curvata isolated from diesel fuel.</title>
        <authorList>
            <person name="Varaljay V.A."/>
            <person name="Lyon W.J."/>
            <person name="Crouch A.L."/>
            <person name="Drake C.E."/>
            <person name="Hollomon J.M."/>
            <person name="Nadeau L.J."/>
            <person name="Nunn H.S."/>
            <person name="Stevenson B.S."/>
            <person name="Bojanowski C.L."/>
            <person name="Crookes-Goodson W.J."/>
        </authorList>
    </citation>
    <scope>NUCLEOTIDE SEQUENCE [LARGE SCALE GENOMIC DNA]</scope>
    <source>
        <strain evidence="7 9">D216</strain>
    </source>
</reference>
<dbReference type="InParanoid" id="A0A507AVI2"/>
<dbReference type="GeneID" id="41969272"/>
<keyword evidence="2" id="KW-0645">Protease</keyword>
<protein>
    <recommendedName>
        <fullName evidence="10">Archaemetzincin-2</fullName>
    </recommendedName>
</protein>
<dbReference type="InterPro" id="IPR024079">
    <property type="entry name" value="MetalloPept_cat_dom_sf"/>
</dbReference>
<dbReference type="AlphaFoldDB" id="A0A507AVI2"/>
<keyword evidence="9" id="KW-1185">Reference proteome</keyword>
<evidence type="ECO:0000256" key="6">
    <source>
        <dbReference type="ARBA" id="ARBA00023049"/>
    </source>
</evidence>
<dbReference type="RefSeq" id="XP_030989961.1">
    <property type="nucleotide sequence ID" value="XM_031135947.1"/>
</dbReference>
<gene>
    <name evidence="7" type="ORF">E0L32_001825</name>
    <name evidence="8" type="ORF">E0L32_001854</name>
</gene>
<keyword evidence="6" id="KW-0482">Metalloprotease</keyword>
<evidence type="ECO:0000256" key="2">
    <source>
        <dbReference type="ARBA" id="ARBA00022670"/>
    </source>
</evidence>
<evidence type="ECO:0000256" key="5">
    <source>
        <dbReference type="ARBA" id="ARBA00022833"/>
    </source>
</evidence>
<proteinExistence type="predicted"/>
<evidence type="ECO:0000313" key="8">
    <source>
        <dbReference type="EMBL" id="TPX08279.1"/>
    </source>
</evidence>
<dbReference type="GO" id="GO:0046872">
    <property type="term" value="F:metal ion binding"/>
    <property type="evidence" value="ECO:0007669"/>
    <property type="project" value="UniProtKB-KW"/>
</dbReference>
<comment type="cofactor">
    <cofactor evidence="1">
        <name>Zn(2+)</name>
        <dbReference type="ChEBI" id="CHEBI:29105"/>
    </cofactor>
</comment>
<accession>A0A507AVI2</accession>
<evidence type="ECO:0008006" key="10">
    <source>
        <dbReference type="Google" id="ProtNLM"/>
    </source>
</evidence>
<name>A0A507AVI2_9PEZI</name>
<organism evidence="7 9">
    <name type="scientific">Thyridium curvatum</name>
    <dbReference type="NCBI Taxonomy" id="1093900"/>
    <lineage>
        <taxon>Eukaryota</taxon>
        <taxon>Fungi</taxon>
        <taxon>Dikarya</taxon>
        <taxon>Ascomycota</taxon>
        <taxon>Pezizomycotina</taxon>
        <taxon>Sordariomycetes</taxon>
        <taxon>Sordariomycetidae</taxon>
        <taxon>Thyridiales</taxon>
        <taxon>Thyridiaceae</taxon>
        <taxon>Thyridium</taxon>
    </lineage>
</organism>
<dbReference type="GO" id="GO:0006508">
    <property type="term" value="P:proteolysis"/>
    <property type="evidence" value="ECO:0007669"/>
    <property type="project" value="UniProtKB-KW"/>
</dbReference>
<dbReference type="GO" id="GO:0008237">
    <property type="term" value="F:metallopeptidase activity"/>
    <property type="evidence" value="ECO:0007669"/>
    <property type="project" value="UniProtKB-KW"/>
</dbReference>
<evidence type="ECO:0000313" key="7">
    <source>
        <dbReference type="EMBL" id="TPX08250.1"/>
    </source>
</evidence>
<evidence type="ECO:0000256" key="1">
    <source>
        <dbReference type="ARBA" id="ARBA00001947"/>
    </source>
</evidence>
<dbReference type="Gene3D" id="3.40.390.10">
    <property type="entry name" value="Collagenase (Catalytic Domain)"/>
    <property type="match status" value="1"/>
</dbReference>
<dbReference type="PANTHER" id="PTHR15910:SF1">
    <property type="entry name" value="ARCHAEMETZINCIN-2"/>
    <property type="match status" value="1"/>
</dbReference>
<evidence type="ECO:0000256" key="4">
    <source>
        <dbReference type="ARBA" id="ARBA00022801"/>
    </source>
</evidence>
<dbReference type="CDD" id="cd11375">
    <property type="entry name" value="Peptidase_M54"/>
    <property type="match status" value="1"/>
</dbReference>
<sequence>MSDCPHVAAYTGPSPYALECDFHCIPAQKRLAAINGSGRLLKGQSASEAPSSNTFPAPLALPGDELALDPASEPQSFRSFSMFKSRNRITGDRKTLYVIEPPVVTSEAGVMEQWSQPVVPADDLNPTVPADLSTPTAWELQKYLAAFYHGLEVKVANLFRWVSWTEGSVTNRSRHVGIATTAGSCFRVRARTSLDQVAYRQLNLDDILDAVIDGLPQDAYAVVLLVHHDLFEDEDDDFCCGRAYGGSRVSIVTSFRYHPCLDRYSGIDVSHMWPASHCRGYVDGLCGSGGANPTRLLTVSDEDMENPPPLAVAIRAAKSVLIPHGKQSFVGLWQSRVSRTVSHELAHCLAMGHCVYYACVMGGTTSIAEDLRQPPFLCPVCLRKLSYAVVGEASKPQERKEVESVYVEERYSALREYCTQGGNIGMLRGYGAWIDARLKELSGY</sequence>
<dbReference type="EMBL" id="SKBQ01000007">
    <property type="protein sequence ID" value="TPX08250.1"/>
    <property type="molecule type" value="Genomic_DNA"/>
</dbReference>
<keyword evidence="5" id="KW-0862">Zinc</keyword>
<keyword evidence="3" id="KW-0479">Metal-binding</keyword>
<keyword evidence="4" id="KW-0378">Hydrolase</keyword>
<dbReference type="InterPro" id="IPR012962">
    <property type="entry name" value="Pept_M54_archaemetzincn"/>
</dbReference>
<evidence type="ECO:0000256" key="3">
    <source>
        <dbReference type="ARBA" id="ARBA00022723"/>
    </source>
</evidence>
<dbReference type="PANTHER" id="PTHR15910">
    <property type="entry name" value="ARCHAEMETZINCIN"/>
    <property type="match status" value="1"/>
</dbReference>